<name>A0ACC1LBZ6_9FUNG</name>
<accession>A0ACC1LBZ6</accession>
<comment type="caution">
    <text evidence="1">The sequence shown here is derived from an EMBL/GenBank/DDBJ whole genome shotgun (WGS) entry which is preliminary data.</text>
</comment>
<protein>
    <submittedName>
        <fullName evidence="1">Adenyl-nucleotide exchange factor sse1</fullName>
    </submittedName>
</protein>
<dbReference type="Proteomes" id="UP001140096">
    <property type="component" value="Unassembled WGS sequence"/>
</dbReference>
<evidence type="ECO:0000313" key="2">
    <source>
        <dbReference type="Proteomes" id="UP001140096"/>
    </source>
</evidence>
<keyword evidence="2" id="KW-1185">Reference proteome</keyword>
<evidence type="ECO:0000313" key="1">
    <source>
        <dbReference type="EMBL" id="KAJ2805396.1"/>
    </source>
</evidence>
<feature type="non-terminal residue" evidence="1">
    <location>
        <position position="1"/>
    </location>
</feature>
<organism evidence="1 2">
    <name type="scientific">Coemansia furcata</name>
    <dbReference type="NCBI Taxonomy" id="417177"/>
    <lineage>
        <taxon>Eukaryota</taxon>
        <taxon>Fungi</taxon>
        <taxon>Fungi incertae sedis</taxon>
        <taxon>Zoopagomycota</taxon>
        <taxon>Kickxellomycotina</taxon>
        <taxon>Kickxellomycetes</taxon>
        <taxon>Kickxellales</taxon>
        <taxon>Kickxellaceae</taxon>
        <taxon>Coemansia</taxon>
    </lineage>
</organism>
<dbReference type="EMBL" id="JANBUP010001487">
    <property type="protein sequence ID" value="KAJ2805396.1"/>
    <property type="molecule type" value="Genomic_DNA"/>
</dbReference>
<proteinExistence type="predicted"/>
<sequence>EGEEPAAAPEMRKVKKLVRKADLTVLQASQCLDAATLTELAKRERDMHTADLLVGATEVAKNSLEEYIYEARAKVEGDFAPFIEAADQKLFLANLMEAEDWLYDEGDDTTKDAYLEKLAALKALGEPAAERFREDKERPRAARELRDTIAQWADRATSQEESYSHITPEERQRIIDRIEKVQEWLDEKLDKQSLKPKWDAPIIFANEIAKQCEDLAHFAKPIMSRPKPQPKPEEAAPAPEAGSATPATADGSAAPEEEMDVD</sequence>
<reference evidence="1" key="1">
    <citation type="submission" date="2022-07" db="EMBL/GenBank/DDBJ databases">
        <title>Phylogenomic reconstructions and comparative analyses of Kickxellomycotina fungi.</title>
        <authorList>
            <person name="Reynolds N.K."/>
            <person name="Stajich J.E."/>
            <person name="Barry K."/>
            <person name="Grigoriev I.V."/>
            <person name="Crous P."/>
            <person name="Smith M.E."/>
        </authorList>
    </citation>
    <scope>NUCLEOTIDE SEQUENCE</scope>
    <source>
        <strain evidence="1">CBS 102833</strain>
    </source>
</reference>
<gene>
    <name evidence="1" type="primary">SSE1_2</name>
    <name evidence="1" type="ORF">H4S07_004031</name>
</gene>